<dbReference type="AlphaFoldDB" id="A0A0U1NN70"/>
<dbReference type="InterPro" id="IPR036390">
    <property type="entry name" value="WH_DNA-bd_sf"/>
</dbReference>
<evidence type="ECO:0000256" key="1">
    <source>
        <dbReference type="ARBA" id="ARBA00023015"/>
    </source>
</evidence>
<dbReference type="STRING" id="282199.GCA_001049735_02005"/>
<dbReference type="EMBL" id="CVQV01000010">
    <property type="protein sequence ID" value="CRK75949.1"/>
    <property type="molecule type" value="Genomic_DNA"/>
</dbReference>
<dbReference type="NCBIfam" id="NF033788">
    <property type="entry name" value="HTH_metalloreg"/>
    <property type="match status" value="1"/>
</dbReference>
<organism evidence="5 6">
    <name type="scientific">Nereida ignava</name>
    <dbReference type="NCBI Taxonomy" id="282199"/>
    <lineage>
        <taxon>Bacteria</taxon>
        <taxon>Pseudomonadati</taxon>
        <taxon>Pseudomonadota</taxon>
        <taxon>Alphaproteobacteria</taxon>
        <taxon>Rhodobacterales</taxon>
        <taxon>Roseobacteraceae</taxon>
        <taxon>Nereida</taxon>
    </lineage>
</organism>
<evidence type="ECO:0000313" key="5">
    <source>
        <dbReference type="EMBL" id="CRK75949.1"/>
    </source>
</evidence>
<dbReference type="InterPro" id="IPR001845">
    <property type="entry name" value="HTH_ArsR_DNA-bd_dom"/>
</dbReference>
<dbReference type="SUPFAM" id="SSF46785">
    <property type="entry name" value="Winged helix' DNA-binding domain"/>
    <property type="match status" value="1"/>
</dbReference>
<evidence type="ECO:0000259" key="4">
    <source>
        <dbReference type="PROSITE" id="PS50987"/>
    </source>
</evidence>
<proteinExistence type="predicted"/>
<dbReference type="Pfam" id="PF01022">
    <property type="entry name" value="HTH_5"/>
    <property type="match status" value="1"/>
</dbReference>
<reference evidence="5 6" key="1">
    <citation type="submission" date="2015-04" db="EMBL/GenBank/DDBJ databases">
        <authorList>
            <person name="Syromyatnikov M.Y."/>
            <person name="Popov V.N."/>
        </authorList>
    </citation>
    <scope>NUCLEOTIDE SEQUENCE [LARGE SCALE GENOMIC DNA]</scope>
    <source>
        <strain evidence="5 6">CECT 5292</strain>
    </source>
</reference>
<gene>
    <name evidence="5" type="primary">bigR_1</name>
    <name evidence="5" type="ORF">NIG5292_02006</name>
</gene>
<dbReference type="PROSITE" id="PS50987">
    <property type="entry name" value="HTH_ARSR_2"/>
    <property type="match status" value="1"/>
</dbReference>
<dbReference type="InterPro" id="IPR011991">
    <property type="entry name" value="ArsR-like_HTH"/>
</dbReference>
<sequence>MRDETISIAQRTAPLAEDTAQYLKTLGHAGRLMIMCHLANGEKSVGDLEELLGIRQSAVSQQLGRLRAEGMVRTRRSGKAIYYSLSDNRAIDAINCVLQHDA</sequence>
<feature type="domain" description="HTH arsR-type" evidence="4">
    <location>
        <begin position="11"/>
        <end position="102"/>
    </location>
</feature>
<dbReference type="InterPro" id="IPR036388">
    <property type="entry name" value="WH-like_DNA-bd_sf"/>
</dbReference>
<dbReference type="GO" id="GO:0003700">
    <property type="term" value="F:DNA-binding transcription factor activity"/>
    <property type="evidence" value="ECO:0007669"/>
    <property type="project" value="InterPro"/>
</dbReference>
<keyword evidence="3" id="KW-0804">Transcription</keyword>
<protein>
    <submittedName>
        <fullName evidence="5">Biofilm growth-associated repressor</fullName>
    </submittedName>
</protein>
<dbReference type="PRINTS" id="PR00778">
    <property type="entry name" value="HTHARSR"/>
</dbReference>
<evidence type="ECO:0000256" key="3">
    <source>
        <dbReference type="ARBA" id="ARBA00023163"/>
    </source>
</evidence>
<accession>A0A0U1NN70</accession>
<keyword evidence="1" id="KW-0805">Transcription regulation</keyword>
<dbReference type="CDD" id="cd00090">
    <property type="entry name" value="HTH_ARSR"/>
    <property type="match status" value="1"/>
</dbReference>
<evidence type="ECO:0000256" key="2">
    <source>
        <dbReference type="ARBA" id="ARBA00023125"/>
    </source>
</evidence>
<dbReference type="RefSeq" id="WP_048599361.1">
    <property type="nucleotide sequence ID" value="NZ_CBFHGK010000015.1"/>
</dbReference>
<dbReference type="GO" id="GO:0003677">
    <property type="term" value="F:DNA binding"/>
    <property type="evidence" value="ECO:0007669"/>
    <property type="project" value="UniProtKB-KW"/>
</dbReference>
<dbReference type="PANTHER" id="PTHR43132:SF6">
    <property type="entry name" value="HTH-TYPE TRANSCRIPTIONAL REPRESSOR CZRA"/>
    <property type="match status" value="1"/>
</dbReference>
<evidence type="ECO:0000313" key="6">
    <source>
        <dbReference type="Proteomes" id="UP000048949"/>
    </source>
</evidence>
<dbReference type="PANTHER" id="PTHR43132">
    <property type="entry name" value="ARSENICAL RESISTANCE OPERON REPRESSOR ARSR-RELATED"/>
    <property type="match status" value="1"/>
</dbReference>
<dbReference type="SMART" id="SM00418">
    <property type="entry name" value="HTH_ARSR"/>
    <property type="match status" value="1"/>
</dbReference>
<dbReference type="InterPro" id="IPR051011">
    <property type="entry name" value="Metal_resp_trans_reg"/>
</dbReference>
<dbReference type="Gene3D" id="1.10.10.10">
    <property type="entry name" value="Winged helix-like DNA-binding domain superfamily/Winged helix DNA-binding domain"/>
    <property type="match status" value="1"/>
</dbReference>
<keyword evidence="2" id="KW-0238">DNA-binding</keyword>
<name>A0A0U1NN70_9RHOB</name>
<keyword evidence="6" id="KW-1185">Reference proteome</keyword>
<dbReference type="Proteomes" id="UP000048949">
    <property type="component" value="Unassembled WGS sequence"/>
</dbReference>